<dbReference type="EMBL" id="RFLY01000002">
    <property type="protein sequence ID" value="RMH94403.1"/>
    <property type="molecule type" value="Genomic_DNA"/>
</dbReference>
<evidence type="ECO:0008006" key="4">
    <source>
        <dbReference type="Google" id="ProtNLM"/>
    </source>
</evidence>
<keyword evidence="1" id="KW-0732">Signal</keyword>
<accession>A0A3M2I2M1</accession>
<feature type="chain" id="PRO_5017924168" description="EexN family lipoprotein" evidence="1">
    <location>
        <begin position="19"/>
        <end position="82"/>
    </location>
</feature>
<organism evidence="2 3">
    <name type="scientific">Solilutibacter pythonis</name>
    <dbReference type="NCBI Taxonomy" id="2483112"/>
    <lineage>
        <taxon>Bacteria</taxon>
        <taxon>Pseudomonadati</taxon>
        <taxon>Pseudomonadota</taxon>
        <taxon>Gammaproteobacteria</taxon>
        <taxon>Lysobacterales</taxon>
        <taxon>Lysobacteraceae</taxon>
        <taxon>Solilutibacter</taxon>
    </lineage>
</organism>
<evidence type="ECO:0000313" key="2">
    <source>
        <dbReference type="EMBL" id="RMH94403.1"/>
    </source>
</evidence>
<feature type="signal peptide" evidence="1">
    <location>
        <begin position="1"/>
        <end position="18"/>
    </location>
</feature>
<comment type="caution">
    <text evidence="2">The sequence shown here is derived from an EMBL/GenBank/DDBJ whole genome shotgun (WGS) entry which is preliminary data.</text>
</comment>
<dbReference type="InterPro" id="IPR047937">
    <property type="entry name" value="Eex_IncN-like"/>
</dbReference>
<dbReference type="PROSITE" id="PS51257">
    <property type="entry name" value="PROKAR_LIPOPROTEIN"/>
    <property type="match status" value="1"/>
</dbReference>
<keyword evidence="3" id="KW-1185">Reference proteome</keyword>
<gene>
    <name evidence="2" type="ORF">EBB59_01525</name>
</gene>
<evidence type="ECO:0000313" key="3">
    <source>
        <dbReference type="Proteomes" id="UP000275012"/>
    </source>
</evidence>
<name>A0A3M2I2M1_9GAMM</name>
<evidence type="ECO:0000256" key="1">
    <source>
        <dbReference type="SAM" id="SignalP"/>
    </source>
</evidence>
<dbReference type="Proteomes" id="UP000275012">
    <property type="component" value="Unassembled WGS sequence"/>
</dbReference>
<dbReference type="NCBIfam" id="NF033894">
    <property type="entry name" value="Eex_IncN"/>
    <property type="match status" value="1"/>
</dbReference>
<proteinExistence type="predicted"/>
<reference evidence="2 3" key="1">
    <citation type="submission" date="2018-10" db="EMBL/GenBank/DDBJ databases">
        <title>Proposal of Lysobacter pythonis sp. nov. isolated from royal pythons (Python regius).</title>
        <authorList>
            <person name="Hans-Juergen B."/>
            <person name="Huptas C."/>
            <person name="Sandra B."/>
            <person name="Igor L."/>
            <person name="Joachim S."/>
            <person name="Siegfried S."/>
            <person name="Mareike W."/>
            <person name="Peter K."/>
        </authorList>
    </citation>
    <scope>NUCLEOTIDE SEQUENCE [LARGE SCALE GENOMIC DNA]</scope>
    <source>
        <strain evidence="2 3">4284/11</strain>
    </source>
</reference>
<dbReference type="AlphaFoldDB" id="A0A3M2I2M1"/>
<dbReference type="RefSeq" id="WP_122100398.1">
    <property type="nucleotide sequence ID" value="NZ_RFLY01000002.1"/>
</dbReference>
<protein>
    <recommendedName>
        <fullName evidence="4">EexN family lipoprotein</fullName>
    </recommendedName>
</protein>
<sequence>MKLLIAPMLMAIALAACSEAEPRSVEWFTENGTDREAVLADCARHAVPSSIECMNAQKAKDSLALKRRGYVRPEPVDFSKEK</sequence>